<dbReference type="InterPro" id="IPR025827">
    <property type="entry name" value="Zn_ribbon_recom_dom"/>
</dbReference>
<dbReference type="Proteomes" id="UP001156882">
    <property type="component" value="Unassembled WGS sequence"/>
</dbReference>
<keyword evidence="3" id="KW-1185">Reference proteome</keyword>
<evidence type="ECO:0000259" key="1">
    <source>
        <dbReference type="PROSITE" id="PS51737"/>
    </source>
</evidence>
<dbReference type="Pfam" id="PF07508">
    <property type="entry name" value="Recombinase"/>
    <property type="match status" value="1"/>
</dbReference>
<proteinExistence type="predicted"/>
<dbReference type="InterPro" id="IPR050639">
    <property type="entry name" value="SSR_resolvase"/>
</dbReference>
<accession>A0ABQ6CVB5</accession>
<dbReference type="InterPro" id="IPR038109">
    <property type="entry name" value="DNA_bind_recomb_sf"/>
</dbReference>
<dbReference type="Pfam" id="PF13408">
    <property type="entry name" value="Zn_ribbon_recom"/>
    <property type="match status" value="1"/>
</dbReference>
<dbReference type="InterPro" id="IPR011109">
    <property type="entry name" value="DNA_bind_recombinase_dom"/>
</dbReference>
<evidence type="ECO:0000313" key="3">
    <source>
        <dbReference type="Proteomes" id="UP001156882"/>
    </source>
</evidence>
<sequence length="405" mass="44747">MRRGDNAAEAAIVRRIFADYLAGKSSRTIALELNREGVPGPQGAEWGPSTIHGNPRRGVGILNNELYIGRLVWNRLRYIKDPDTGKRVSRPNPESEWVIQDVPALRIVEQETWDSVKNRQQALAYEPSAPGENKLNEHHRPRHLFAGLMKCGCCGGGYGMISKDLLGCSTARNKGTCDNRLNIRRDALEASVMNGLRTQLMEPALFEEFCEAFTREVNRLRIQRGADVEAKRRELERTNRELDKAVQAILDGVPGATLKDKIGALEVRKSELTGMLANVEKPPPLLHPNMAQHFRQRITDLHTNLQDPSALSEAAAILRSLVESISLVPDAGTLAIVLRGDLAAMLRFAANKKNPDVLSEIGVLGRLLSQASVVAGACNPFCHNFSNPLISFRIDEFEDAEQLAA</sequence>
<dbReference type="PANTHER" id="PTHR30461">
    <property type="entry name" value="DNA-INVERTASE FROM LAMBDOID PROPHAGE"/>
    <property type="match status" value="1"/>
</dbReference>
<protein>
    <recommendedName>
        <fullName evidence="1">Recombinase domain-containing protein</fullName>
    </recommendedName>
</protein>
<dbReference type="RefSeq" id="WP_284315876.1">
    <property type="nucleotide sequence ID" value="NZ_BSPC01000067.1"/>
</dbReference>
<dbReference type="EMBL" id="BSPC01000067">
    <property type="protein sequence ID" value="GLS22930.1"/>
    <property type="molecule type" value="Genomic_DNA"/>
</dbReference>
<name>A0ABQ6CVB5_9HYPH</name>
<dbReference type="Gene3D" id="3.90.1750.20">
    <property type="entry name" value="Putative Large Serine Recombinase, Chain B, Domain 2"/>
    <property type="match status" value="1"/>
</dbReference>
<gene>
    <name evidence="2" type="ORF">GCM10007874_59500</name>
</gene>
<organism evidence="2 3">
    <name type="scientific">Labrys miyagiensis</name>
    <dbReference type="NCBI Taxonomy" id="346912"/>
    <lineage>
        <taxon>Bacteria</taxon>
        <taxon>Pseudomonadati</taxon>
        <taxon>Pseudomonadota</taxon>
        <taxon>Alphaproteobacteria</taxon>
        <taxon>Hyphomicrobiales</taxon>
        <taxon>Xanthobacteraceae</taxon>
        <taxon>Labrys</taxon>
    </lineage>
</organism>
<comment type="caution">
    <text evidence="2">The sequence shown here is derived from an EMBL/GenBank/DDBJ whole genome shotgun (WGS) entry which is preliminary data.</text>
</comment>
<reference evidence="3" key="1">
    <citation type="journal article" date="2019" name="Int. J. Syst. Evol. Microbiol.">
        <title>The Global Catalogue of Microorganisms (GCM) 10K type strain sequencing project: providing services to taxonomists for standard genome sequencing and annotation.</title>
        <authorList>
            <consortium name="The Broad Institute Genomics Platform"/>
            <consortium name="The Broad Institute Genome Sequencing Center for Infectious Disease"/>
            <person name="Wu L."/>
            <person name="Ma J."/>
        </authorList>
    </citation>
    <scope>NUCLEOTIDE SEQUENCE [LARGE SCALE GENOMIC DNA]</scope>
    <source>
        <strain evidence="3">NBRC 101365</strain>
    </source>
</reference>
<evidence type="ECO:0000313" key="2">
    <source>
        <dbReference type="EMBL" id="GLS22930.1"/>
    </source>
</evidence>
<feature type="domain" description="Recombinase" evidence="1">
    <location>
        <begin position="1"/>
        <end position="126"/>
    </location>
</feature>
<dbReference type="PROSITE" id="PS51737">
    <property type="entry name" value="RECOMBINASE_DNA_BIND"/>
    <property type="match status" value="1"/>
</dbReference>
<dbReference type="PANTHER" id="PTHR30461:SF23">
    <property type="entry name" value="DNA RECOMBINASE-RELATED"/>
    <property type="match status" value="1"/>
</dbReference>